<protein>
    <submittedName>
        <fullName evidence="2">Uncharacterized protein</fullName>
    </submittedName>
</protein>
<feature type="transmembrane region" description="Helical" evidence="1">
    <location>
        <begin position="220"/>
        <end position="240"/>
    </location>
</feature>
<keyword evidence="1" id="KW-0472">Membrane</keyword>
<keyword evidence="1" id="KW-0812">Transmembrane</keyword>
<dbReference type="EMBL" id="JBJJXI010000069">
    <property type="protein sequence ID" value="KAL3396784.1"/>
    <property type="molecule type" value="Genomic_DNA"/>
</dbReference>
<evidence type="ECO:0000256" key="1">
    <source>
        <dbReference type="SAM" id="Phobius"/>
    </source>
</evidence>
<reference evidence="2 3" key="1">
    <citation type="journal article" date="2024" name="bioRxiv">
        <title>A reference genome for Trichogramma kaykai: A tiny desert-dwelling parasitoid wasp with competing sex-ratio distorters.</title>
        <authorList>
            <person name="Culotta J."/>
            <person name="Lindsey A.R."/>
        </authorList>
    </citation>
    <scope>NUCLEOTIDE SEQUENCE [LARGE SCALE GENOMIC DNA]</scope>
    <source>
        <strain evidence="2 3">KSX58</strain>
    </source>
</reference>
<gene>
    <name evidence="2" type="ORF">TKK_009368</name>
</gene>
<dbReference type="AlphaFoldDB" id="A0ABD2WVD1"/>
<evidence type="ECO:0000313" key="3">
    <source>
        <dbReference type="Proteomes" id="UP001627154"/>
    </source>
</evidence>
<keyword evidence="3" id="KW-1185">Reference proteome</keyword>
<proteinExistence type="predicted"/>
<dbReference type="Proteomes" id="UP001627154">
    <property type="component" value="Unassembled WGS sequence"/>
</dbReference>
<name>A0ABD2WVD1_9HYME</name>
<comment type="caution">
    <text evidence="2">The sequence shown here is derived from an EMBL/GenBank/DDBJ whole genome shotgun (WGS) entry which is preliminary data.</text>
</comment>
<organism evidence="2 3">
    <name type="scientific">Trichogramma kaykai</name>
    <dbReference type="NCBI Taxonomy" id="54128"/>
    <lineage>
        <taxon>Eukaryota</taxon>
        <taxon>Metazoa</taxon>
        <taxon>Ecdysozoa</taxon>
        <taxon>Arthropoda</taxon>
        <taxon>Hexapoda</taxon>
        <taxon>Insecta</taxon>
        <taxon>Pterygota</taxon>
        <taxon>Neoptera</taxon>
        <taxon>Endopterygota</taxon>
        <taxon>Hymenoptera</taxon>
        <taxon>Apocrita</taxon>
        <taxon>Proctotrupomorpha</taxon>
        <taxon>Chalcidoidea</taxon>
        <taxon>Trichogrammatidae</taxon>
        <taxon>Trichogramma</taxon>
    </lineage>
</organism>
<keyword evidence="1" id="KW-1133">Transmembrane helix</keyword>
<sequence length="244" mass="27565">MNSPLANRQRYHQQLSCFELLSSIDAYMESDMEGLDLSLFEPHTEANSSWRNDARVHSGFLYLLVHYCESDSYVSDPTDDACWEPCYCVLLQDEQTLTCYRSEDMALFAGTACMFNSPNKMGDAMFVELPRVRLDGGARVFRQHWGYESTRTLAPPPPLIEEDEGGIEPETVSLREANTASPIERPDASFAEYMHEPEEPIIVAHQTDMSRCHFLEPNLGVPRSGAILVLLFSVALTITANRCR</sequence>
<accession>A0ABD2WVD1</accession>
<evidence type="ECO:0000313" key="2">
    <source>
        <dbReference type="EMBL" id="KAL3396784.1"/>
    </source>
</evidence>